<reference evidence="1 2" key="1">
    <citation type="submission" date="2019-02" db="EMBL/GenBank/DDBJ databases">
        <title>WGS of Pseudoxanthomonas species novum from clinical isolates.</title>
        <authorList>
            <person name="Bernier A.-M."/>
            <person name="Bernard K."/>
            <person name="Vachon A."/>
        </authorList>
    </citation>
    <scope>NUCLEOTIDE SEQUENCE [LARGE SCALE GENOMIC DNA]</scope>
    <source>
        <strain evidence="1 2">NML171200</strain>
    </source>
</reference>
<sequence>MDIDGIWPPYEAFYIESMLWHTASAQRSIKVISDWLELVRKDDKRALELPRPVLFEQLQNILHQAGCISRYFFPAGRAPKPLHVARAGRLRQALGIADDNPLAERGLRNAIEHFDEHLDEYLTKNHVGEFVPEDVGYVPRESEVPLHIFKGFYTHPLIFVLLGKSYEMAPLVNEMLRIHEALEACTEKGHRLPGFPE</sequence>
<protein>
    <submittedName>
        <fullName evidence="1">Uncharacterized protein</fullName>
    </submittedName>
</protein>
<dbReference type="AlphaFoldDB" id="A0A4Q8L7E9"/>
<dbReference type="EMBL" id="SHMC01000005">
    <property type="protein sequence ID" value="TAA23762.1"/>
    <property type="molecule type" value="Genomic_DNA"/>
</dbReference>
<evidence type="ECO:0000313" key="2">
    <source>
        <dbReference type="Proteomes" id="UP000292627"/>
    </source>
</evidence>
<accession>A0A4Q8L7E9</accession>
<gene>
    <name evidence="1" type="ORF">EA660_14150</name>
</gene>
<name>A0A4Q8L7E9_9GAMM</name>
<organism evidence="1 2">
    <name type="scientific">Pseudoxanthomonas winnipegensis</name>
    <dbReference type="NCBI Taxonomy" id="2480810"/>
    <lineage>
        <taxon>Bacteria</taxon>
        <taxon>Pseudomonadati</taxon>
        <taxon>Pseudomonadota</taxon>
        <taxon>Gammaproteobacteria</taxon>
        <taxon>Lysobacterales</taxon>
        <taxon>Lysobacteraceae</taxon>
        <taxon>Pseudoxanthomonas</taxon>
    </lineage>
</organism>
<dbReference type="OrthoDB" id="1359545at2"/>
<proteinExistence type="predicted"/>
<evidence type="ECO:0000313" key="1">
    <source>
        <dbReference type="EMBL" id="TAA23762.1"/>
    </source>
</evidence>
<dbReference type="Proteomes" id="UP000292627">
    <property type="component" value="Unassembled WGS sequence"/>
</dbReference>
<dbReference type="RefSeq" id="WP_130552087.1">
    <property type="nucleotide sequence ID" value="NZ_SHMC01000005.1"/>
</dbReference>
<comment type="caution">
    <text evidence="1">The sequence shown here is derived from an EMBL/GenBank/DDBJ whole genome shotgun (WGS) entry which is preliminary data.</text>
</comment>